<feature type="transmembrane region" description="Helical" evidence="1">
    <location>
        <begin position="56"/>
        <end position="74"/>
    </location>
</feature>
<feature type="transmembrane region" description="Helical" evidence="1">
    <location>
        <begin position="103"/>
        <end position="120"/>
    </location>
</feature>
<proteinExistence type="predicted"/>
<feature type="transmembrane region" description="Helical" evidence="1">
    <location>
        <begin position="81"/>
        <end position="97"/>
    </location>
</feature>
<dbReference type="EMBL" id="LCIV01000002">
    <property type="protein sequence ID" value="KKT64163.1"/>
    <property type="molecule type" value="Genomic_DNA"/>
</dbReference>
<organism evidence="2 3">
    <name type="scientific">Candidatus Giovannonibacteria bacterium GW2011_GWA1_44_29</name>
    <dbReference type="NCBI Taxonomy" id="1618646"/>
    <lineage>
        <taxon>Bacteria</taxon>
        <taxon>Candidatus Giovannoniibacteriota</taxon>
    </lineage>
</organism>
<keyword evidence="1" id="KW-1133">Transmembrane helix</keyword>
<dbReference type="AlphaFoldDB" id="A0A0G1IYV3"/>
<keyword evidence="1" id="KW-0812">Transmembrane</keyword>
<comment type="caution">
    <text evidence="2">The sequence shown here is derived from an EMBL/GenBank/DDBJ whole genome shotgun (WGS) entry which is preliminary data.</text>
</comment>
<feature type="transmembrane region" description="Helical" evidence="1">
    <location>
        <begin position="12"/>
        <end position="36"/>
    </location>
</feature>
<evidence type="ECO:0000313" key="2">
    <source>
        <dbReference type="EMBL" id="KKT64163.1"/>
    </source>
</evidence>
<dbReference type="Proteomes" id="UP000034652">
    <property type="component" value="Unassembled WGS sequence"/>
</dbReference>
<evidence type="ECO:0000256" key="1">
    <source>
        <dbReference type="SAM" id="Phobius"/>
    </source>
</evidence>
<keyword evidence="1" id="KW-0472">Membrane</keyword>
<reference evidence="2 3" key="1">
    <citation type="journal article" date="2015" name="Nature">
        <title>rRNA introns, odd ribosomes, and small enigmatic genomes across a large radiation of phyla.</title>
        <authorList>
            <person name="Brown C.T."/>
            <person name="Hug L.A."/>
            <person name="Thomas B.C."/>
            <person name="Sharon I."/>
            <person name="Castelle C.J."/>
            <person name="Singh A."/>
            <person name="Wilkins M.J."/>
            <person name="Williams K.H."/>
            <person name="Banfield J.F."/>
        </authorList>
    </citation>
    <scope>NUCLEOTIDE SEQUENCE [LARGE SCALE GENOMIC DNA]</scope>
</reference>
<protein>
    <submittedName>
        <fullName evidence="2">Uncharacterized protein</fullName>
    </submittedName>
</protein>
<sequence length="126" mass="14307">MSEDLKNLIKNICILIVVLVLAYFFANQVGNLYVYFFPQGASEGSLFSTPKSAENFLLGIPLSYIFFLTLLFTAFGGSKKYWWIGVLLIPAVIFEVYFDLSHIYFPIALGLIGWLLGFLIQKTFSR</sequence>
<evidence type="ECO:0000313" key="3">
    <source>
        <dbReference type="Proteomes" id="UP000034652"/>
    </source>
</evidence>
<name>A0A0G1IYV3_9BACT</name>
<gene>
    <name evidence="2" type="ORF">UW57_C0002G0043</name>
</gene>
<accession>A0A0G1IYV3</accession>